<feature type="transmembrane region" description="Helical" evidence="7">
    <location>
        <begin position="6"/>
        <end position="24"/>
    </location>
</feature>
<evidence type="ECO:0000313" key="11">
    <source>
        <dbReference type="Proteomes" id="UP001470809"/>
    </source>
</evidence>
<gene>
    <name evidence="10" type="ORF">AABB31_07395</name>
</gene>
<evidence type="ECO:0000256" key="1">
    <source>
        <dbReference type="ARBA" id="ARBA00004651"/>
    </source>
</evidence>
<dbReference type="PROSITE" id="PS50929">
    <property type="entry name" value="ABC_TM1F"/>
    <property type="match status" value="1"/>
</dbReference>
<dbReference type="InterPro" id="IPR036640">
    <property type="entry name" value="ABC1_TM_sf"/>
</dbReference>
<evidence type="ECO:0000256" key="7">
    <source>
        <dbReference type="SAM" id="Phobius"/>
    </source>
</evidence>
<keyword evidence="11" id="KW-1185">Reference proteome</keyword>
<dbReference type="SUPFAM" id="SSF52540">
    <property type="entry name" value="P-loop containing nucleoside triphosphate hydrolases"/>
    <property type="match status" value="1"/>
</dbReference>
<name>A0AAN0MF84_9RHOB</name>
<keyword evidence="4" id="KW-0067">ATP-binding</keyword>
<dbReference type="PANTHER" id="PTHR24221:SF248">
    <property type="entry name" value="ABC TRANSPORTER TRANSMEMBRANE REGION"/>
    <property type="match status" value="1"/>
</dbReference>
<dbReference type="NCBIfam" id="TIGR01842">
    <property type="entry name" value="type_I_sec_PrtD"/>
    <property type="match status" value="1"/>
</dbReference>
<organism evidence="10 11">
    <name type="scientific">Yoonia rhodophyticola</name>
    <dbReference type="NCBI Taxonomy" id="3137370"/>
    <lineage>
        <taxon>Bacteria</taxon>
        <taxon>Pseudomonadati</taxon>
        <taxon>Pseudomonadota</taxon>
        <taxon>Alphaproteobacteria</taxon>
        <taxon>Rhodobacterales</taxon>
        <taxon>Paracoccaceae</taxon>
        <taxon>Yoonia</taxon>
    </lineage>
</organism>
<evidence type="ECO:0000256" key="3">
    <source>
        <dbReference type="ARBA" id="ARBA00022741"/>
    </source>
</evidence>
<evidence type="ECO:0000259" key="9">
    <source>
        <dbReference type="PROSITE" id="PS50929"/>
    </source>
</evidence>
<dbReference type="InterPro" id="IPR039421">
    <property type="entry name" value="Type_1_exporter"/>
</dbReference>
<dbReference type="GO" id="GO:0030256">
    <property type="term" value="C:type I protein secretion system complex"/>
    <property type="evidence" value="ECO:0007669"/>
    <property type="project" value="InterPro"/>
</dbReference>
<dbReference type="SUPFAM" id="SSF90123">
    <property type="entry name" value="ABC transporter transmembrane region"/>
    <property type="match status" value="1"/>
</dbReference>
<keyword evidence="3" id="KW-0547">Nucleotide-binding</keyword>
<sequence length="554" mass="59685">MVAIFSFFVNLLMLTGPLYMLNVYDRVLSSRSFETLIALSVLVAFLYAVMGVLDFVRGRVMGRVGARFQARLDRRVFSAVLKATTLNRAPREAATGLRDLEATQRLITSPALMALFDLPWAPLFFWGIFIFHPLMGVLALVGATILIGVAIFNQLTTKKPLEEANAASFASDQLGSQIRSESEMVHSLGMRNASFDRWQVARGKSLDSTIGAADASGTFTALTKSFRLFLQSAMLGLGAYLVLINELSPGAMIAGSILLGRALAPIELLVGQWAVFQKGREGWRNLGMLLGSVSEEEQRMNLPKPKARLLADQVTVVPPGEKQASLRLISFEVKPGQAVGVIGTSGAGKSTLARVLTGVWQPAGGKIRLDGAALDQYDPDVLGQHIGYLPQRVMLFDGTIKENIARMSMQPDDAAVVAAAKKAAAHEMILKLPDGYDTRVSANTGRLSGGQIQRIGLARAMYGDPVVLVLDEPNSNLDNDGSAALNKAIKALKAEGRIIFIMAHRPAAIQECDLLLVIEAGARRAFGPKDEVLSEMVKNHTEIKRSAGQTGGVS</sequence>
<dbReference type="GO" id="GO:0005524">
    <property type="term" value="F:ATP binding"/>
    <property type="evidence" value="ECO:0007669"/>
    <property type="project" value="UniProtKB-KW"/>
</dbReference>
<dbReference type="AlphaFoldDB" id="A0AAN0MF84"/>
<dbReference type="Gene3D" id="1.20.1560.10">
    <property type="entry name" value="ABC transporter type 1, transmembrane domain"/>
    <property type="match status" value="1"/>
</dbReference>
<dbReference type="EMBL" id="CP151767">
    <property type="protein sequence ID" value="WZU68693.2"/>
    <property type="molecule type" value="Genomic_DNA"/>
</dbReference>
<keyword evidence="6 7" id="KW-0472">Membrane</keyword>
<proteinExistence type="predicted"/>
<dbReference type="GO" id="GO:0030253">
    <property type="term" value="P:protein secretion by the type I secretion system"/>
    <property type="evidence" value="ECO:0007669"/>
    <property type="project" value="InterPro"/>
</dbReference>
<accession>A0AAN0MF84</accession>
<evidence type="ECO:0000256" key="5">
    <source>
        <dbReference type="ARBA" id="ARBA00022989"/>
    </source>
</evidence>
<keyword evidence="5 7" id="KW-1133">Transmembrane helix</keyword>
<dbReference type="RefSeq" id="WP_373635804.1">
    <property type="nucleotide sequence ID" value="NZ_CP151767.2"/>
</dbReference>
<dbReference type="GO" id="GO:0140359">
    <property type="term" value="F:ABC-type transporter activity"/>
    <property type="evidence" value="ECO:0007669"/>
    <property type="project" value="InterPro"/>
</dbReference>
<dbReference type="GO" id="GO:0034040">
    <property type="term" value="F:ATPase-coupled lipid transmembrane transporter activity"/>
    <property type="evidence" value="ECO:0007669"/>
    <property type="project" value="TreeGrafter"/>
</dbReference>
<dbReference type="InterPro" id="IPR003439">
    <property type="entry name" value="ABC_transporter-like_ATP-bd"/>
</dbReference>
<dbReference type="PANTHER" id="PTHR24221">
    <property type="entry name" value="ATP-BINDING CASSETTE SUB-FAMILY B"/>
    <property type="match status" value="1"/>
</dbReference>
<dbReference type="Proteomes" id="UP001470809">
    <property type="component" value="Chromosome"/>
</dbReference>
<dbReference type="Pfam" id="PF00005">
    <property type="entry name" value="ABC_tran"/>
    <property type="match status" value="1"/>
</dbReference>
<evidence type="ECO:0000256" key="4">
    <source>
        <dbReference type="ARBA" id="ARBA00022840"/>
    </source>
</evidence>
<dbReference type="InterPro" id="IPR011527">
    <property type="entry name" value="ABC1_TM_dom"/>
</dbReference>
<dbReference type="Gene3D" id="3.40.50.300">
    <property type="entry name" value="P-loop containing nucleotide triphosphate hydrolases"/>
    <property type="match status" value="1"/>
</dbReference>
<dbReference type="InterPro" id="IPR003593">
    <property type="entry name" value="AAA+_ATPase"/>
</dbReference>
<feature type="transmembrane region" description="Helical" evidence="7">
    <location>
        <begin position="36"/>
        <end position="56"/>
    </location>
</feature>
<evidence type="ECO:0000313" key="10">
    <source>
        <dbReference type="EMBL" id="WZU68693.2"/>
    </source>
</evidence>
<dbReference type="PROSITE" id="PS00211">
    <property type="entry name" value="ABC_TRANSPORTER_1"/>
    <property type="match status" value="1"/>
</dbReference>
<dbReference type="KEGG" id="yrh:AABB31_07395"/>
<dbReference type="GO" id="GO:0005886">
    <property type="term" value="C:plasma membrane"/>
    <property type="evidence" value="ECO:0007669"/>
    <property type="project" value="UniProtKB-SubCell"/>
</dbReference>
<keyword evidence="2 7" id="KW-0812">Transmembrane</keyword>
<dbReference type="PROSITE" id="PS50893">
    <property type="entry name" value="ABC_TRANSPORTER_2"/>
    <property type="match status" value="1"/>
</dbReference>
<evidence type="ECO:0000256" key="2">
    <source>
        <dbReference type="ARBA" id="ARBA00022692"/>
    </source>
</evidence>
<feature type="domain" description="ABC transmembrane type-1" evidence="9">
    <location>
        <begin position="1"/>
        <end position="278"/>
    </location>
</feature>
<feature type="domain" description="ABC transporter" evidence="8">
    <location>
        <begin position="309"/>
        <end position="545"/>
    </location>
</feature>
<dbReference type="InterPro" id="IPR017871">
    <property type="entry name" value="ABC_transporter-like_CS"/>
</dbReference>
<evidence type="ECO:0000259" key="8">
    <source>
        <dbReference type="PROSITE" id="PS50893"/>
    </source>
</evidence>
<protein>
    <submittedName>
        <fullName evidence="10">Type I secretion system permease/ATPase</fullName>
    </submittedName>
</protein>
<comment type="subcellular location">
    <subcellularLocation>
        <location evidence="1">Cell membrane</location>
        <topology evidence="1">Multi-pass membrane protein</topology>
    </subcellularLocation>
</comment>
<dbReference type="SMART" id="SM00382">
    <property type="entry name" value="AAA"/>
    <property type="match status" value="1"/>
</dbReference>
<dbReference type="GO" id="GO:0016887">
    <property type="term" value="F:ATP hydrolysis activity"/>
    <property type="evidence" value="ECO:0007669"/>
    <property type="project" value="InterPro"/>
</dbReference>
<dbReference type="InterPro" id="IPR010128">
    <property type="entry name" value="ATPase_T1SS_PrtD-like"/>
</dbReference>
<dbReference type="Pfam" id="PF00664">
    <property type="entry name" value="ABC_membrane"/>
    <property type="match status" value="1"/>
</dbReference>
<reference evidence="10" key="1">
    <citation type="submission" date="2024-08" db="EMBL/GenBank/DDBJ databases">
        <title>Phylogenomic analyses of a clade within the roseobacter group suggest taxonomic reassignments of species of the genera Aestuariivita, Citreicella, Loktanella, Nautella, Pelagibaca, Ruegeria, Thalassobius, Thiobacimonas and Tropicibacter, and the proposal o.</title>
        <authorList>
            <person name="Jeon C.O."/>
        </authorList>
    </citation>
    <scope>NUCLEOTIDE SEQUENCE</scope>
    <source>
        <strain evidence="10">SS1-5</strain>
    </source>
</reference>
<feature type="transmembrane region" description="Helical" evidence="7">
    <location>
        <begin position="123"/>
        <end position="152"/>
    </location>
</feature>
<evidence type="ECO:0000256" key="6">
    <source>
        <dbReference type="ARBA" id="ARBA00023136"/>
    </source>
</evidence>
<dbReference type="InterPro" id="IPR027417">
    <property type="entry name" value="P-loop_NTPase"/>
</dbReference>